<reference evidence="4 5" key="1">
    <citation type="submission" date="2021-08" db="EMBL/GenBank/DDBJ databases">
        <title>Caldovatus sediminis gen. nov., sp. nov., a moderately thermophilic bacterium isolated from a hot spring.</title>
        <authorList>
            <person name="Hu C.-J."/>
            <person name="Li W.-J."/>
            <person name="Xian W.-D."/>
        </authorList>
    </citation>
    <scope>NUCLEOTIDE SEQUENCE [LARGE SCALE GENOMIC DNA]</scope>
    <source>
        <strain evidence="4 5">SYSU G05006</strain>
    </source>
</reference>
<name>A0ABS7F3L7_9PROT</name>
<dbReference type="Proteomes" id="UP001519924">
    <property type="component" value="Unassembled WGS sequence"/>
</dbReference>
<accession>A0ABS7F3L7</accession>
<dbReference type="EMBL" id="JAHZUY010000014">
    <property type="protein sequence ID" value="MBW8269395.1"/>
    <property type="molecule type" value="Genomic_DNA"/>
</dbReference>
<feature type="domain" description="Response regulatory" evidence="3">
    <location>
        <begin position="8"/>
        <end position="122"/>
    </location>
</feature>
<dbReference type="PROSITE" id="PS50110">
    <property type="entry name" value="RESPONSE_REGULATORY"/>
    <property type="match status" value="1"/>
</dbReference>
<dbReference type="InterPro" id="IPR001789">
    <property type="entry name" value="Sig_transdc_resp-reg_receiver"/>
</dbReference>
<keyword evidence="1 2" id="KW-0597">Phosphoprotein</keyword>
<evidence type="ECO:0000313" key="4">
    <source>
        <dbReference type="EMBL" id="MBW8269395.1"/>
    </source>
</evidence>
<keyword evidence="5" id="KW-1185">Reference proteome</keyword>
<proteinExistence type="predicted"/>
<dbReference type="PANTHER" id="PTHR44591:SF25">
    <property type="entry name" value="CHEMOTAXIS TWO-COMPONENT RESPONSE REGULATOR"/>
    <property type="match status" value="1"/>
</dbReference>
<dbReference type="RefSeq" id="WP_220117153.1">
    <property type="nucleotide sequence ID" value="NZ_JAHZUY010000014.1"/>
</dbReference>
<sequence>MTSQARRVIAVVDDDPGVRASLRFLLETAGHVVETYDSGVRFLAEADPARIACLVLDQQMPSLAGLDLLARLRAAGVTTPALLIVSTPAAAVARRAAQLGVRQVLEKPLAQDDLLARIAAATAA</sequence>
<gene>
    <name evidence="4" type="ORF">K1J50_07830</name>
</gene>
<dbReference type="Gene3D" id="3.40.50.2300">
    <property type="match status" value="1"/>
</dbReference>
<dbReference type="InterPro" id="IPR011006">
    <property type="entry name" value="CheY-like_superfamily"/>
</dbReference>
<dbReference type="InterPro" id="IPR050595">
    <property type="entry name" value="Bact_response_regulator"/>
</dbReference>
<evidence type="ECO:0000256" key="1">
    <source>
        <dbReference type="ARBA" id="ARBA00022553"/>
    </source>
</evidence>
<evidence type="ECO:0000259" key="3">
    <source>
        <dbReference type="PROSITE" id="PS50110"/>
    </source>
</evidence>
<organism evidence="4 5">
    <name type="scientific">Caldovatus aquaticus</name>
    <dbReference type="NCBI Taxonomy" id="2865671"/>
    <lineage>
        <taxon>Bacteria</taxon>
        <taxon>Pseudomonadati</taxon>
        <taxon>Pseudomonadota</taxon>
        <taxon>Alphaproteobacteria</taxon>
        <taxon>Acetobacterales</taxon>
        <taxon>Roseomonadaceae</taxon>
        <taxon>Caldovatus</taxon>
    </lineage>
</organism>
<comment type="caution">
    <text evidence="4">The sequence shown here is derived from an EMBL/GenBank/DDBJ whole genome shotgun (WGS) entry which is preliminary data.</text>
</comment>
<dbReference type="SMART" id="SM00448">
    <property type="entry name" value="REC"/>
    <property type="match status" value="1"/>
</dbReference>
<protein>
    <submittedName>
        <fullName evidence="4">Response regulator</fullName>
    </submittedName>
</protein>
<evidence type="ECO:0000313" key="5">
    <source>
        <dbReference type="Proteomes" id="UP001519924"/>
    </source>
</evidence>
<evidence type="ECO:0000256" key="2">
    <source>
        <dbReference type="PROSITE-ProRule" id="PRU00169"/>
    </source>
</evidence>
<dbReference type="SUPFAM" id="SSF52172">
    <property type="entry name" value="CheY-like"/>
    <property type="match status" value="1"/>
</dbReference>
<feature type="modified residue" description="4-aspartylphosphate" evidence="2">
    <location>
        <position position="57"/>
    </location>
</feature>
<dbReference type="Pfam" id="PF00072">
    <property type="entry name" value="Response_reg"/>
    <property type="match status" value="1"/>
</dbReference>
<dbReference type="PANTHER" id="PTHR44591">
    <property type="entry name" value="STRESS RESPONSE REGULATOR PROTEIN 1"/>
    <property type="match status" value="1"/>
</dbReference>